<dbReference type="PANTHER" id="PTHR21485">
    <property type="entry name" value="HAD SUPERFAMILY MEMBERS CMAS AND KDSC"/>
    <property type="match status" value="1"/>
</dbReference>
<keyword evidence="11" id="KW-0448">Lipopolysaccharide biosynthesis</keyword>
<accession>A0A8J7FJG3</accession>
<dbReference type="EMBL" id="JADEYS010000007">
    <property type="protein sequence ID" value="MBE9397288.1"/>
    <property type="molecule type" value="Genomic_DNA"/>
</dbReference>
<dbReference type="FunFam" id="3.40.50.1000:FF:000029">
    <property type="entry name" value="3-deoxy-D-manno-octulosonate 8-phosphate phosphatase KdsC"/>
    <property type="match status" value="1"/>
</dbReference>
<protein>
    <recommendedName>
        <fullName evidence="6 11">3-deoxy-D-manno-octulosonate 8-phosphate phosphatase KdsC</fullName>
        <ecNumber evidence="5 11">3.1.3.45</ecNumber>
    </recommendedName>
    <alternativeName>
        <fullName evidence="10 11">KDO 8-P phosphatase</fullName>
    </alternativeName>
</protein>
<evidence type="ECO:0000256" key="8">
    <source>
        <dbReference type="ARBA" id="ARBA00022801"/>
    </source>
</evidence>
<evidence type="ECO:0000256" key="5">
    <source>
        <dbReference type="ARBA" id="ARBA00013066"/>
    </source>
</evidence>
<dbReference type="EC" id="3.1.3.45" evidence="5 11"/>
<name>A0A8J7FJG3_9GAMM</name>
<dbReference type="RefSeq" id="WP_193952844.1">
    <property type="nucleotide sequence ID" value="NZ_JADEYS010000007.1"/>
</dbReference>
<dbReference type="PIRSF" id="PIRSF006118">
    <property type="entry name" value="KDO8-P_Ptase"/>
    <property type="match status" value="1"/>
</dbReference>
<comment type="caution">
    <text evidence="13">The sequence shown here is derived from an EMBL/GenBank/DDBJ whole genome shotgun (WGS) entry which is preliminary data.</text>
</comment>
<dbReference type="InterPro" id="IPR023214">
    <property type="entry name" value="HAD_sf"/>
</dbReference>
<evidence type="ECO:0000256" key="6">
    <source>
        <dbReference type="ARBA" id="ARBA00020092"/>
    </source>
</evidence>
<organism evidence="13 14">
    <name type="scientific">Pontibacterium sinense</name>
    <dbReference type="NCBI Taxonomy" id="2781979"/>
    <lineage>
        <taxon>Bacteria</taxon>
        <taxon>Pseudomonadati</taxon>
        <taxon>Pseudomonadota</taxon>
        <taxon>Gammaproteobacteria</taxon>
        <taxon>Oceanospirillales</taxon>
        <taxon>Oceanospirillaceae</taxon>
        <taxon>Pontibacterium</taxon>
    </lineage>
</organism>
<dbReference type="SUPFAM" id="SSF56784">
    <property type="entry name" value="HAD-like"/>
    <property type="match status" value="1"/>
</dbReference>
<comment type="cofactor">
    <cofactor evidence="2 11 12">
        <name>Mg(2+)</name>
        <dbReference type="ChEBI" id="CHEBI:18420"/>
    </cofactor>
</comment>
<comment type="subunit">
    <text evidence="4 11">Homotetramer.</text>
</comment>
<reference evidence="13" key="1">
    <citation type="submission" date="2020-10" db="EMBL/GenBank/DDBJ databases">
        <title>Bacterium isolated from coastal waters sediment.</title>
        <authorList>
            <person name="Chen R.-J."/>
            <person name="Lu D.-C."/>
            <person name="Zhu K.-L."/>
            <person name="Du Z.-J."/>
        </authorList>
    </citation>
    <scope>NUCLEOTIDE SEQUENCE</scope>
    <source>
        <strain evidence="13">N1Y112</strain>
    </source>
</reference>
<evidence type="ECO:0000256" key="9">
    <source>
        <dbReference type="ARBA" id="ARBA00022842"/>
    </source>
</evidence>
<sequence length="180" mass="19962">MNWCQDLTEEQATKLQDVKLAVFDVDGILTNGQLLFLPDGQEVKQFNTLDGLGIKLLQKAGIETAIITGRRSSQVELRARSLGITYLEQGREDKLIALKELWQKSGHNANTTAYIGDDLPDLSAIRAVTFGATVPNGHPLVQKHADWCTLRRGGEGAGREFCEKILAAQDKLDQVWEPYL</sequence>
<dbReference type="SFLD" id="SFLDG01136">
    <property type="entry name" value="C1.6:_Phosphoserine_Phosphatas"/>
    <property type="match status" value="1"/>
</dbReference>
<dbReference type="PANTHER" id="PTHR21485:SF3">
    <property type="entry name" value="N-ACYLNEURAMINATE CYTIDYLYLTRANSFERASE"/>
    <property type="match status" value="1"/>
</dbReference>
<keyword evidence="14" id="KW-1185">Reference proteome</keyword>
<evidence type="ECO:0000256" key="2">
    <source>
        <dbReference type="ARBA" id="ARBA00001946"/>
    </source>
</evidence>
<proteinExistence type="inferred from homology"/>
<feature type="binding site" evidence="12">
    <location>
        <position position="26"/>
    </location>
    <ligand>
        <name>substrate</name>
    </ligand>
</feature>
<comment type="function">
    <text evidence="11">Catalyzes the hydrolysis of 3-deoxy-D-manno-octulosonate 8-phosphate (KDO 8-P) to 3-deoxy-D-manno-octulosonate (KDO) and inorganic phosphate.</text>
</comment>
<dbReference type="AlphaFoldDB" id="A0A8J7FJG3"/>
<keyword evidence="7 11" id="KW-0479">Metal-binding</keyword>
<comment type="catalytic activity">
    <reaction evidence="1 11">
        <text>3-deoxy-alpha-D-manno-2-octulosonate-8-phosphate + H2O = 3-deoxy-alpha-D-manno-oct-2-ulosonate + phosphate</text>
        <dbReference type="Rhea" id="RHEA:11500"/>
        <dbReference type="ChEBI" id="CHEBI:15377"/>
        <dbReference type="ChEBI" id="CHEBI:43474"/>
        <dbReference type="ChEBI" id="CHEBI:85985"/>
        <dbReference type="ChEBI" id="CHEBI:85986"/>
        <dbReference type="EC" id="3.1.3.45"/>
    </reaction>
</comment>
<evidence type="ECO:0000256" key="1">
    <source>
        <dbReference type="ARBA" id="ARBA00000898"/>
    </source>
</evidence>
<evidence type="ECO:0000256" key="3">
    <source>
        <dbReference type="ARBA" id="ARBA00005893"/>
    </source>
</evidence>
<feature type="binding site" evidence="12">
    <location>
        <position position="117"/>
    </location>
    <ligand>
        <name>Mg(2+)</name>
        <dbReference type="ChEBI" id="CHEBI:18420"/>
    </ligand>
</feature>
<evidence type="ECO:0000313" key="13">
    <source>
        <dbReference type="EMBL" id="MBE9397288.1"/>
    </source>
</evidence>
<dbReference type="SFLD" id="SFLDG01138">
    <property type="entry name" value="C1.6.2:_Deoxy-d-mannose-octulo"/>
    <property type="match status" value="1"/>
</dbReference>
<evidence type="ECO:0000256" key="10">
    <source>
        <dbReference type="ARBA" id="ARBA00031051"/>
    </source>
</evidence>
<dbReference type="GO" id="GO:0008781">
    <property type="term" value="F:N-acylneuraminate cytidylyltransferase activity"/>
    <property type="evidence" value="ECO:0007669"/>
    <property type="project" value="TreeGrafter"/>
</dbReference>
<dbReference type="NCBIfam" id="TIGR01670">
    <property type="entry name" value="KdsC-phosphatas"/>
    <property type="match status" value="1"/>
</dbReference>
<evidence type="ECO:0000256" key="12">
    <source>
        <dbReference type="PIRSR" id="PIRSR006118-2"/>
    </source>
</evidence>
<evidence type="ECO:0000256" key="11">
    <source>
        <dbReference type="PIRNR" id="PIRNR006118"/>
    </source>
</evidence>
<feature type="binding site" evidence="12">
    <location>
        <position position="24"/>
    </location>
    <ligand>
        <name>Mg(2+)</name>
        <dbReference type="ChEBI" id="CHEBI:18420"/>
    </ligand>
</feature>
<dbReference type="InterPro" id="IPR036412">
    <property type="entry name" value="HAD-like_sf"/>
</dbReference>
<keyword evidence="8 11" id="KW-0378">Hydrolase</keyword>
<dbReference type="Pfam" id="PF08282">
    <property type="entry name" value="Hydrolase_3"/>
    <property type="match status" value="1"/>
</dbReference>
<dbReference type="CDD" id="cd01630">
    <property type="entry name" value="HAD_KDO-like"/>
    <property type="match status" value="1"/>
</dbReference>
<comment type="similarity">
    <text evidence="3 11">Belongs to the KdsC family.</text>
</comment>
<evidence type="ECO:0000256" key="4">
    <source>
        <dbReference type="ARBA" id="ARBA00011881"/>
    </source>
</evidence>
<dbReference type="SFLD" id="SFLDS00003">
    <property type="entry name" value="Haloacid_Dehalogenase"/>
    <property type="match status" value="1"/>
</dbReference>
<evidence type="ECO:0000256" key="7">
    <source>
        <dbReference type="ARBA" id="ARBA00022723"/>
    </source>
</evidence>
<dbReference type="InterPro" id="IPR050793">
    <property type="entry name" value="CMP-NeuNAc_synthase"/>
</dbReference>
<dbReference type="Proteomes" id="UP000640333">
    <property type="component" value="Unassembled WGS sequence"/>
</dbReference>
<dbReference type="InterPro" id="IPR010023">
    <property type="entry name" value="KdsC_fam"/>
</dbReference>
<evidence type="ECO:0000313" key="14">
    <source>
        <dbReference type="Proteomes" id="UP000640333"/>
    </source>
</evidence>
<keyword evidence="9 11" id="KW-0460">Magnesium</keyword>
<gene>
    <name evidence="13" type="ORF">IOQ59_08450</name>
</gene>
<dbReference type="Gene3D" id="3.40.50.1000">
    <property type="entry name" value="HAD superfamily/HAD-like"/>
    <property type="match status" value="1"/>
</dbReference>
<dbReference type="GO" id="GO:0009103">
    <property type="term" value="P:lipopolysaccharide biosynthetic process"/>
    <property type="evidence" value="ECO:0007669"/>
    <property type="project" value="UniProtKB-UniRule"/>
</dbReference>
<dbReference type="GO" id="GO:0019143">
    <property type="term" value="F:3-deoxy-manno-octulosonate-8-phosphatase activity"/>
    <property type="evidence" value="ECO:0007669"/>
    <property type="project" value="UniProtKB-UniRule"/>
</dbReference>
<dbReference type="GO" id="GO:0046872">
    <property type="term" value="F:metal ion binding"/>
    <property type="evidence" value="ECO:0007669"/>
    <property type="project" value="UniProtKB-UniRule"/>
</dbReference>